<evidence type="ECO:0000256" key="1">
    <source>
        <dbReference type="SAM" id="MobiDB-lite"/>
    </source>
</evidence>
<protein>
    <submittedName>
        <fullName evidence="3">Uncharacterized protein</fullName>
    </submittedName>
</protein>
<evidence type="ECO:0000313" key="3">
    <source>
        <dbReference type="EMBL" id="KAF2226916.1"/>
    </source>
</evidence>
<reference evidence="4" key="1">
    <citation type="journal article" date="2020" name="Stud. Mycol.">
        <title>101 Dothideomycetes genomes: A test case for predicting lifestyles and emergence of pathogens.</title>
        <authorList>
            <person name="Haridas S."/>
            <person name="Albert R."/>
            <person name="Binder M."/>
            <person name="Bloem J."/>
            <person name="LaButti K."/>
            <person name="Salamov A."/>
            <person name="Andreopoulos B."/>
            <person name="Baker S."/>
            <person name="Barry K."/>
            <person name="Bills G."/>
            <person name="Bluhm B."/>
            <person name="Cannon C."/>
            <person name="Castanera R."/>
            <person name="Culley D."/>
            <person name="Daum C."/>
            <person name="Ezra D."/>
            <person name="Gonzalez J."/>
            <person name="Henrissat B."/>
            <person name="Kuo A."/>
            <person name="Liang C."/>
            <person name="Lipzen A."/>
            <person name="Lutzoni F."/>
            <person name="Magnuson J."/>
            <person name="Mondo S."/>
            <person name="Nolan M."/>
            <person name="Ohm R."/>
            <person name="Pangilinan J."/>
            <person name="Park H.-J."/>
            <person name="Ramirez L."/>
            <person name="Alfaro M."/>
            <person name="Sun H."/>
            <person name="Tritt A."/>
            <person name="Yoshinaga Y."/>
            <person name="Zwiers L.-H."/>
            <person name="Turgeon B."/>
            <person name="Goodwin S."/>
            <person name="Spatafora J."/>
            <person name="Crous P."/>
            <person name="Grigoriev I."/>
        </authorList>
    </citation>
    <scope>NUCLEOTIDE SEQUENCE [LARGE SCALE GENOMIC DNA]</scope>
    <source>
        <strain evidence="4">CECT 20119</strain>
    </source>
</reference>
<evidence type="ECO:0000256" key="2">
    <source>
        <dbReference type="SAM" id="SignalP"/>
    </source>
</evidence>
<feature type="region of interest" description="Disordered" evidence="1">
    <location>
        <begin position="273"/>
        <end position="297"/>
    </location>
</feature>
<gene>
    <name evidence="3" type="ORF">BDZ85DRAFT_306223</name>
</gene>
<name>A0A6A6GMG1_9PEZI</name>
<dbReference type="AlphaFoldDB" id="A0A6A6GMG1"/>
<feature type="chain" id="PRO_5025389975" evidence="2">
    <location>
        <begin position="22"/>
        <end position="297"/>
    </location>
</feature>
<dbReference type="OrthoDB" id="5120139at2759"/>
<evidence type="ECO:0000313" key="4">
    <source>
        <dbReference type="Proteomes" id="UP000799538"/>
    </source>
</evidence>
<dbReference type="EMBL" id="ML992502">
    <property type="protein sequence ID" value="KAF2226916.1"/>
    <property type="molecule type" value="Genomic_DNA"/>
</dbReference>
<organism evidence="3 4">
    <name type="scientific">Elsinoe ampelina</name>
    <dbReference type="NCBI Taxonomy" id="302913"/>
    <lineage>
        <taxon>Eukaryota</taxon>
        <taxon>Fungi</taxon>
        <taxon>Dikarya</taxon>
        <taxon>Ascomycota</taxon>
        <taxon>Pezizomycotina</taxon>
        <taxon>Dothideomycetes</taxon>
        <taxon>Dothideomycetidae</taxon>
        <taxon>Myriangiales</taxon>
        <taxon>Elsinoaceae</taxon>
        <taxon>Elsinoe</taxon>
    </lineage>
</organism>
<feature type="signal peptide" evidence="2">
    <location>
        <begin position="1"/>
        <end position="21"/>
    </location>
</feature>
<proteinExistence type="predicted"/>
<accession>A0A6A6GMG1</accession>
<keyword evidence="2" id="KW-0732">Signal</keyword>
<keyword evidence="4" id="KW-1185">Reference proteome</keyword>
<dbReference type="Proteomes" id="UP000799538">
    <property type="component" value="Unassembled WGS sequence"/>
</dbReference>
<sequence length="297" mass="31350">MHYHSLPLFAVLASLGTSALAKDTTKDSSKDGGSTTISNTSGSGDFAVTLNGITYNPAPGKSAKAPSKATCRDAIQVRGIHVSYDIDCTTLSVNNYTLTGAPSPERMVTSPTVIFTSKTPSLTPAQRSSSSIKDFDLQDDVFVIIFSTPLGKLKIQSKDAPQGGIFQMETEFASDVEFVHTLGPEMFYFKNSVTGKINFGNGVDAVSSGEGRHGMLLGKDSPQVAAKTYQDGSVTKWLVKSGGRMGGVLGEDATEASLGASNCTSDCQAQNRIKGSVPASNDPEDPQPLRIRGRRVV</sequence>